<evidence type="ECO:0000259" key="7">
    <source>
        <dbReference type="Pfam" id="PF00082"/>
    </source>
</evidence>
<evidence type="ECO:0000313" key="8">
    <source>
        <dbReference type="EMBL" id="AKU98004.1"/>
    </source>
</evidence>
<evidence type="ECO:0000256" key="3">
    <source>
        <dbReference type="ARBA" id="ARBA00022801"/>
    </source>
</evidence>
<accession>A0A0K1PXX7</accession>
<evidence type="ECO:0000256" key="5">
    <source>
        <dbReference type="PIRSR" id="PIRSR615500-1"/>
    </source>
</evidence>
<dbReference type="InterPro" id="IPR022398">
    <property type="entry name" value="Peptidase_S8_His-AS"/>
</dbReference>
<keyword evidence="9" id="KW-1185">Reference proteome</keyword>
<dbReference type="PANTHER" id="PTHR43806">
    <property type="entry name" value="PEPTIDASE S8"/>
    <property type="match status" value="1"/>
</dbReference>
<dbReference type="InterPro" id="IPR015500">
    <property type="entry name" value="Peptidase_S8_subtilisin-rel"/>
</dbReference>
<dbReference type="InterPro" id="IPR000209">
    <property type="entry name" value="Peptidase_S8/S53_dom"/>
</dbReference>
<reference evidence="8 9" key="1">
    <citation type="submission" date="2015-08" db="EMBL/GenBank/DDBJ databases">
        <authorList>
            <person name="Babu N.S."/>
            <person name="Beckwith C.J."/>
            <person name="Beseler K.G."/>
            <person name="Brison A."/>
            <person name="Carone J.V."/>
            <person name="Caskin T.P."/>
            <person name="Diamond M."/>
            <person name="Durham M.E."/>
            <person name="Foxe J.M."/>
            <person name="Go M."/>
            <person name="Henderson B.A."/>
            <person name="Jones I.B."/>
            <person name="McGettigan J.A."/>
            <person name="Micheletti S.J."/>
            <person name="Nasrallah M.E."/>
            <person name="Ortiz D."/>
            <person name="Piller C.R."/>
            <person name="Privatt S.R."/>
            <person name="Schneider S.L."/>
            <person name="Sharp S."/>
            <person name="Smith T.C."/>
            <person name="Stanton J.D."/>
            <person name="Ullery H.E."/>
            <person name="Wilson R.J."/>
            <person name="Serrano M.G."/>
            <person name="Buck G."/>
            <person name="Lee V."/>
            <person name="Wang Y."/>
            <person name="Carvalho R."/>
            <person name="Voegtly L."/>
            <person name="Shi R."/>
            <person name="Duckworth R."/>
            <person name="Johnson A."/>
            <person name="Loviza R."/>
            <person name="Walstead R."/>
            <person name="Shah Z."/>
            <person name="Kiflezghi M."/>
            <person name="Wade K."/>
            <person name="Ball S.L."/>
            <person name="Bradley K.W."/>
            <person name="Asai D.J."/>
            <person name="Bowman C.A."/>
            <person name="Russell D.A."/>
            <person name="Pope W.H."/>
            <person name="Jacobs-Sera D."/>
            <person name="Hendrix R.W."/>
            <person name="Hatfull G.F."/>
        </authorList>
    </citation>
    <scope>NUCLEOTIDE SEQUENCE [LARGE SCALE GENOMIC DNA]</scope>
    <source>
        <strain evidence="8 9">DSM 27648</strain>
    </source>
</reference>
<dbReference type="InterPro" id="IPR036852">
    <property type="entry name" value="Peptidase_S8/S53_dom_sf"/>
</dbReference>
<dbReference type="STRING" id="1391654.AKJ09_04668"/>
<dbReference type="GO" id="GO:0004252">
    <property type="term" value="F:serine-type endopeptidase activity"/>
    <property type="evidence" value="ECO:0007669"/>
    <property type="project" value="UniProtKB-UniRule"/>
</dbReference>
<dbReference type="GO" id="GO:0006508">
    <property type="term" value="P:proteolysis"/>
    <property type="evidence" value="ECO:0007669"/>
    <property type="project" value="UniProtKB-KW"/>
</dbReference>
<evidence type="ECO:0000256" key="1">
    <source>
        <dbReference type="ARBA" id="ARBA00011073"/>
    </source>
</evidence>
<dbReference type="KEGG" id="llu:AKJ09_04668"/>
<dbReference type="RefSeq" id="WP_146649051.1">
    <property type="nucleotide sequence ID" value="NZ_CP012333.1"/>
</dbReference>
<dbReference type="InterPro" id="IPR050131">
    <property type="entry name" value="Peptidase_S8_subtilisin-like"/>
</dbReference>
<dbReference type="AlphaFoldDB" id="A0A0K1PXX7"/>
<evidence type="ECO:0000256" key="6">
    <source>
        <dbReference type="PROSITE-ProRule" id="PRU01240"/>
    </source>
</evidence>
<keyword evidence="2 6" id="KW-0645">Protease</keyword>
<keyword evidence="4 6" id="KW-0720">Serine protease</keyword>
<dbReference type="PROSITE" id="PS51892">
    <property type="entry name" value="SUBTILASE"/>
    <property type="match status" value="1"/>
</dbReference>
<dbReference type="Gene3D" id="3.40.50.200">
    <property type="entry name" value="Peptidase S8/S53 domain"/>
    <property type="match status" value="2"/>
</dbReference>
<dbReference type="PROSITE" id="PS00137">
    <property type="entry name" value="SUBTILASE_HIS"/>
    <property type="match status" value="1"/>
</dbReference>
<dbReference type="PRINTS" id="PR00723">
    <property type="entry name" value="SUBTILISIN"/>
</dbReference>
<dbReference type="Pfam" id="PF00082">
    <property type="entry name" value="Peptidase_S8"/>
    <property type="match status" value="2"/>
</dbReference>
<organism evidence="8 9">
    <name type="scientific">Labilithrix luteola</name>
    <dbReference type="NCBI Taxonomy" id="1391654"/>
    <lineage>
        <taxon>Bacteria</taxon>
        <taxon>Pseudomonadati</taxon>
        <taxon>Myxococcota</taxon>
        <taxon>Polyangia</taxon>
        <taxon>Polyangiales</taxon>
        <taxon>Labilitrichaceae</taxon>
        <taxon>Labilithrix</taxon>
    </lineage>
</organism>
<comment type="similarity">
    <text evidence="1 6">Belongs to the peptidase S8 family.</text>
</comment>
<feature type="active site" description="Charge relay system" evidence="5 6">
    <location>
        <position position="143"/>
    </location>
</feature>
<feature type="domain" description="Peptidase S8/S53" evidence="7">
    <location>
        <begin position="134"/>
        <end position="357"/>
    </location>
</feature>
<evidence type="ECO:0000313" key="9">
    <source>
        <dbReference type="Proteomes" id="UP000064967"/>
    </source>
</evidence>
<dbReference type="EMBL" id="CP012333">
    <property type="protein sequence ID" value="AKU98004.1"/>
    <property type="molecule type" value="Genomic_DNA"/>
</dbReference>
<protein>
    <submittedName>
        <fullName evidence="8">Alkaline serine protease</fullName>
    </submittedName>
</protein>
<sequence length="831" mass="87555">MLTLAIGLAGGVVFAALPSQSSEPLVLERVAGSPMGLAYLHALGHDAQRTLAPTSKKIGALVAIPPGRRAEDLGLESLAPGVGRLRATPHELDAFGLTHPDLRLEMPMKLHPLLDRVGGWVHATAARQTRNADGRGVLIGVADSGLDVTHPDLIDEHGHSRVAWLLDLSLPPIGKYPELEKRFGSTDIHDNPVGAVFDRAMLDERIAQVAAGTCRPESRTCVPTDNLGHGTHVTGIAASSGGQEGKYVGMAPGADIAFVRIGGTTDDVLSAIAFLFDRADAEKRPMVVNLSFGSDFGPHDGTMIWEKSLASFVGPDHPGRAIVVAAGNSGSIAEEPMHQSVRVTTGATMRVPIKATNVDNGQVQVWVTMREGADVSVGLDGPDGAWIAPIAQGHQNGKNTRQYNAAVLHGSNLRDSPIPQDSHSAVVVWKGSWPTGTYDITLEGSGLVDLYVEGLFDAAQGTSFVNGVREGTVNLPATHPSIIAVGCTVNRTGWTGMDGAETRITVPTLDNAGALPLEDAPEKGLREGEVCWFSSAGPTVTGVPKPEIAAPGGYVASAMSRMAKPGMRGSMFTVRTCPPGSDGQRGGNCQLVDDMHGVAVGTSMSAPVVAGVVALLFQQDPTLTQDKVRALLQAGAHRFRTDAPFQDQAGPGEVDALGALDALDQMRNPKLYLPDAAQSWIALSSDYVPADGSTPITAILELRTEDGQHRADFFDQNRLQPVLSSDGKSIEAPPLTRRGPGVWFFEWRPPAGWGGWQVTFGATFDGKPIVEPRTIAIATDTWTANYPSTASGSSCNLHASTAHSAAPRWLGLGSLGLLVLVRRRLRSEAAA</sequence>
<proteinExistence type="inferred from homology"/>
<dbReference type="PANTHER" id="PTHR43806:SF11">
    <property type="entry name" value="CEREVISIN-RELATED"/>
    <property type="match status" value="1"/>
</dbReference>
<feature type="active site" description="Charge relay system" evidence="5 6">
    <location>
        <position position="603"/>
    </location>
</feature>
<dbReference type="InterPro" id="IPR023828">
    <property type="entry name" value="Peptidase_S8_Ser-AS"/>
</dbReference>
<dbReference type="Proteomes" id="UP000064967">
    <property type="component" value="Chromosome"/>
</dbReference>
<keyword evidence="3 6" id="KW-0378">Hydrolase</keyword>
<evidence type="ECO:0000256" key="4">
    <source>
        <dbReference type="ARBA" id="ARBA00022825"/>
    </source>
</evidence>
<evidence type="ECO:0000256" key="2">
    <source>
        <dbReference type="ARBA" id="ARBA00022670"/>
    </source>
</evidence>
<dbReference type="SUPFAM" id="SSF52743">
    <property type="entry name" value="Subtilisin-like"/>
    <property type="match status" value="1"/>
</dbReference>
<feature type="active site" description="Charge relay system" evidence="5 6">
    <location>
        <position position="229"/>
    </location>
</feature>
<name>A0A0K1PXX7_9BACT</name>
<dbReference type="OrthoDB" id="9816306at2"/>
<dbReference type="PROSITE" id="PS00138">
    <property type="entry name" value="SUBTILASE_SER"/>
    <property type="match status" value="1"/>
</dbReference>
<gene>
    <name evidence="8" type="ORF">AKJ09_04668</name>
</gene>
<feature type="domain" description="Peptidase S8/S53" evidence="7">
    <location>
        <begin position="466"/>
        <end position="641"/>
    </location>
</feature>